<comment type="caution">
    <text evidence="3">The sequence shown here is derived from an EMBL/GenBank/DDBJ whole genome shotgun (WGS) entry which is preliminary data.</text>
</comment>
<feature type="compositionally biased region" description="Low complexity" evidence="1">
    <location>
        <begin position="247"/>
        <end position="256"/>
    </location>
</feature>
<feature type="region of interest" description="Disordered" evidence="1">
    <location>
        <begin position="241"/>
        <end position="329"/>
    </location>
</feature>
<reference evidence="3" key="1">
    <citation type="journal article" date="2023" name="Mol. Phylogenet. Evol.">
        <title>Genome-scale phylogeny and comparative genomics of the fungal order Sordariales.</title>
        <authorList>
            <person name="Hensen N."/>
            <person name="Bonometti L."/>
            <person name="Westerberg I."/>
            <person name="Brannstrom I.O."/>
            <person name="Guillou S."/>
            <person name="Cros-Aarteil S."/>
            <person name="Calhoun S."/>
            <person name="Haridas S."/>
            <person name="Kuo A."/>
            <person name="Mondo S."/>
            <person name="Pangilinan J."/>
            <person name="Riley R."/>
            <person name="LaButti K."/>
            <person name="Andreopoulos B."/>
            <person name="Lipzen A."/>
            <person name="Chen C."/>
            <person name="Yan M."/>
            <person name="Daum C."/>
            <person name="Ng V."/>
            <person name="Clum A."/>
            <person name="Steindorff A."/>
            <person name="Ohm R.A."/>
            <person name="Martin F."/>
            <person name="Silar P."/>
            <person name="Natvig D.O."/>
            <person name="Lalanne C."/>
            <person name="Gautier V."/>
            <person name="Ament-Velasquez S.L."/>
            <person name="Kruys A."/>
            <person name="Hutchinson M.I."/>
            <person name="Powell A.J."/>
            <person name="Barry K."/>
            <person name="Miller A.N."/>
            <person name="Grigoriev I.V."/>
            <person name="Debuchy R."/>
            <person name="Gladieux P."/>
            <person name="Hiltunen Thoren M."/>
            <person name="Johannesson H."/>
        </authorList>
    </citation>
    <scope>NUCLEOTIDE SEQUENCE</scope>
    <source>
        <strain evidence="3">PSN324</strain>
    </source>
</reference>
<proteinExistence type="predicted"/>
<feature type="region of interest" description="Disordered" evidence="1">
    <location>
        <begin position="519"/>
        <end position="737"/>
    </location>
</feature>
<accession>A0AAV9I0H5</accession>
<keyword evidence="4" id="KW-1185">Reference proteome</keyword>
<sequence length="765" mass="84893">MTVGDGILASIDSVDDFAEELYCRSDAAGPDFVDLRTAIHNLQNAFNDLHAEASDPDSLINGRNGAYLRRLTLLLEDSDVTLKQAKTLLGKYDGNSKSNNAKATAMENLDSAEKAKAIELVRAELVSQKLKIYNFLETVEIHNPRFQGGQTLEGPHRDHRRETIQNKVDSVANRIFRRRRQGSPVSDDAKGDELWQEFQSELVKEGFDHEVLHKNKDVLAAYIRDLESHRALEDGAPPSVRGLLECGSSGPAPGAGVPTYHPMPNGDPRPNDQVPVSNERRRRAPPESLQISTHLQPPAISIDSSQLSYERFTPSNSSDSSDTESSPISQDTALISTQELLALDQLEADKMASRMGMHGPPPNYISPGTSPVTRYRPLPPAGAPQHEKGAGQYPGTTSHYNPPPPPPPPPPYSSSLSPTFSTPPPPYPLSPTAPSANFNLTVSRISPTSRQYSQLAPDGRGNGIPMDATWTKIKRTLVSPVVLERAGVRYEARPDFVAVLGKLTHEEIAEFARQTLEERSSRVGSQGPALANKQSSSGHSRPRTFADPPSPSRTRGGGRSKHDDDHDSAWGRGDWSEDERDYRHAPSTARSKYTPSNYNPNRYMDQDPRQTRAYPFIVSPPASINGDSKPSPSSTVDPKPILKNRNPNKVHFDKHGPREIYPGTHPDNIKERGKARSDQRHKDDRERERDQHSRGNRDRPRDRDRDRDRDRERESREHHRSHRHRDRDGDGRPRRSQFKDTASAIGLGSAAATLISVLSEAVQHL</sequence>
<feature type="compositionally biased region" description="Pro residues" evidence="1">
    <location>
        <begin position="421"/>
        <end position="431"/>
    </location>
</feature>
<name>A0AAV9I0H5_9PEZI</name>
<feature type="compositionally biased region" description="Polar residues" evidence="1">
    <location>
        <begin position="588"/>
        <end position="600"/>
    </location>
</feature>
<organism evidence="3 4">
    <name type="scientific">Cladorrhinum samala</name>
    <dbReference type="NCBI Taxonomy" id="585594"/>
    <lineage>
        <taxon>Eukaryota</taxon>
        <taxon>Fungi</taxon>
        <taxon>Dikarya</taxon>
        <taxon>Ascomycota</taxon>
        <taxon>Pezizomycotina</taxon>
        <taxon>Sordariomycetes</taxon>
        <taxon>Sordariomycetidae</taxon>
        <taxon>Sordariales</taxon>
        <taxon>Podosporaceae</taxon>
        <taxon>Cladorrhinum</taxon>
    </lineage>
</organism>
<reference evidence="3" key="2">
    <citation type="submission" date="2023-06" db="EMBL/GenBank/DDBJ databases">
        <authorList>
            <consortium name="Lawrence Berkeley National Laboratory"/>
            <person name="Mondo S.J."/>
            <person name="Hensen N."/>
            <person name="Bonometti L."/>
            <person name="Westerberg I."/>
            <person name="Brannstrom I.O."/>
            <person name="Guillou S."/>
            <person name="Cros-Aarteil S."/>
            <person name="Calhoun S."/>
            <person name="Haridas S."/>
            <person name="Kuo A."/>
            <person name="Pangilinan J."/>
            <person name="Riley R."/>
            <person name="Labutti K."/>
            <person name="Andreopoulos B."/>
            <person name="Lipzen A."/>
            <person name="Chen C."/>
            <person name="Yanf M."/>
            <person name="Daum C."/>
            <person name="Ng V."/>
            <person name="Clum A."/>
            <person name="Steindorff A."/>
            <person name="Ohm R."/>
            <person name="Martin F."/>
            <person name="Silar P."/>
            <person name="Natvig D."/>
            <person name="Lalanne C."/>
            <person name="Gautier V."/>
            <person name="Ament-Velasquez S.L."/>
            <person name="Kruys A."/>
            <person name="Hutchinson M.I."/>
            <person name="Powell A.J."/>
            <person name="Barry K."/>
            <person name="Miller A.N."/>
            <person name="Grigoriev I.V."/>
            <person name="Debuchy R."/>
            <person name="Gladieux P."/>
            <person name="Thoren M.H."/>
            <person name="Johannesson H."/>
        </authorList>
    </citation>
    <scope>NUCLEOTIDE SEQUENCE</scope>
    <source>
        <strain evidence="3">PSN324</strain>
    </source>
</reference>
<dbReference type="Proteomes" id="UP001321749">
    <property type="component" value="Unassembled WGS sequence"/>
</dbReference>
<evidence type="ECO:0000259" key="2">
    <source>
        <dbReference type="Pfam" id="PF26118"/>
    </source>
</evidence>
<feature type="compositionally biased region" description="Pro residues" evidence="1">
    <location>
        <begin position="401"/>
        <end position="412"/>
    </location>
</feature>
<dbReference type="Pfam" id="PF26118">
    <property type="entry name" value="DUF8035"/>
    <property type="match status" value="1"/>
</dbReference>
<dbReference type="PANTHER" id="PTHR42081:SF2">
    <property type="entry name" value="NIPPED-B-LIKE PROTEIN B"/>
    <property type="match status" value="1"/>
</dbReference>
<feature type="domain" description="DUF8035" evidence="2">
    <location>
        <begin position="467"/>
        <end position="519"/>
    </location>
</feature>
<dbReference type="InterPro" id="IPR058348">
    <property type="entry name" value="DUF8035"/>
</dbReference>
<feature type="region of interest" description="Disordered" evidence="1">
    <location>
        <begin position="353"/>
        <end position="437"/>
    </location>
</feature>
<feature type="compositionally biased region" description="Low complexity" evidence="1">
    <location>
        <begin position="315"/>
        <end position="329"/>
    </location>
</feature>
<feature type="compositionally biased region" description="Basic and acidic residues" evidence="1">
    <location>
        <begin position="667"/>
        <end position="717"/>
    </location>
</feature>
<protein>
    <recommendedName>
        <fullName evidence="2">DUF8035 domain-containing protein</fullName>
    </recommendedName>
</protein>
<gene>
    <name evidence="3" type="ORF">QBC42DRAFT_2994</name>
</gene>
<dbReference type="EMBL" id="MU864937">
    <property type="protein sequence ID" value="KAK4465680.1"/>
    <property type="molecule type" value="Genomic_DNA"/>
</dbReference>
<evidence type="ECO:0000313" key="4">
    <source>
        <dbReference type="Proteomes" id="UP001321749"/>
    </source>
</evidence>
<dbReference type="PANTHER" id="PTHR42081">
    <property type="entry name" value="ZINC FINGER PROTEIN DHHC DOMAIN CONTAINING PROTEIN"/>
    <property type="match status" value="1"/>
</dbReference>
<evidence type="ECO:0000313" key="3">
    <source>
        <dbReference type="EMBL" id="KAK4465680.1"/>
    </source>
</evidence>
<feature type="compositionally biased region" description="Polar residues" evidence="1">
    <location>
        <begin position="625"/>
        <end position="636"/>
    </location>
</feature>
<feature type="compositionally biased region" description="Basic and acidic residues" evidence="1">
    <location>
        <begin position="560"/>
        <end position="569"/>
    </location>
</feature>
<evidence type="ECO:0000256" key="1">
    <source>
        <dbReference type="SAM" id="MobiDB-lite"/>
    </source>
</evidence>
<dbReference type="AlphaFoldDB" id="A0AAV9I0H5"/>